<accession>A0AAP0HJ86</accession>
<comment type="caution">
    <text evidence="2">The sequence shown here is derived from an EMBL/GenBank/DDBJ whole genome shotgun (WGS) entry which is preliminary data.</text>
</comment>
<proteinExistence type="predicted"/>
<gene>
    <name evidence="2" type="ORF">Sjap_023730</name>
</gene>
<evidence type="ECO:0000313" key="2">
    <source>
        <dbReference type="EMBL" id="KAK9090553.1"/>
    </source>
</evidence>
<keyword evidence="1" id="KW-0812">Transmembrane</keyword>
<organism evidence="2 3">
    <name type="scientific">Stephania japonica</name>
    <dbReference type="NCBI Taxonomy" id="461633"/>
    <lineage>
        <taxon>Eukaryota</taxon>
        <taxon>Viridiplantae</taxon>
        <taxon>Streptophyta</taxon>
        <taxon>Embryophyta</taxon>
        <taxon>Tracheophyta</taxon>
        <taxon>Spermatophyta</taxon>
        <taxon>Magnoliopsida</taxon>
        <taxon>Ranunculales</taxon>
        <taxon>Menispermaceae</taxon>
        <taxon>Menispermoideae</taxon>
        <taxon>Cissampelideae</taxon>
        <taxon>Stephania</taxon>
    </lineage>
</organism>
<keyword evidence="1" id="KW-0472">Membrane</keyword>
<sequence length="54" mass="6517">MRLIFIGLWLSTFYFNCSSPYLIYVTSMMSLMWSVVLLCYEYILLQLFSHAFFL</sequence>
<evidence type="ECO:0000256" key="1">
    <source>
        <dbReference type="SAM" id="Phobius"/>
    </source>
</evidence>
<name>A0AAP0HJ86_9MAGN</name>
<keyword evidence="1" id="KW-1133">Transmembrane helix</keyword>
<keyword evidence="3" id="KW-1185">Reference proteome</keyword>
<feature type="transmembrane region" description="Helical" evidence="1">
    <location>
        <begin position="33"/>
        <end position="53"/>
    </location>
</feature>
<reference evidence="2 3" key="1">
    <citation type="submission" date="2024-01" db="EMBL/GenBank/DDBJ databases">
        <title>Genome assemblies of Stephania.</title>
        <authorList>
            <person name="Yang L."/>
        </authorList>
    </citation>
    <scope>NUCLEOTIDE SEQUENCE [LARGE SCALE GENOMIC DNA]</scope>
    <source>
        <strain evidence="2">QJT</strain>
        <tissue evidence="2">Leaf</tissue>
    </source>
</reference>
<dbReference type="EMBL" id="JBBNAE010000010">
    <property type="protein sequence ID" value="KAK9090553.1"/>
    <property type="molecule type" value="Genomic_DNA"/>
</dbReference>
<dbReference type="Proteomes" id="UP001417504">
    <property type="component" value="Unassembled WGS sequence"/>
</dbReference>
<dbReference type="AlphaFoldDB" id="A0AAP0HJ86"/>
<protein>
    <submittedName>
        <fullName evidence="2">Uncharacterized protein</fullName>
    </submittedName>
</protein>
<evidence type="ECO:0000313" key="3">
    <source>
        <dbReference type="Proteomes" id="UP001417504"/>
    </source>
</evidence>